<evidence type="ECO:0000256" key="4">
    <source>
        <dbReference type="ARBA" id="ARBA00022676"/>
    </source>
</evidence>
<evidence type="ECO:0000313" key="17">
    <source>
        <dbReference type="EMBL" id="PNF38194.1"/>
    </source>
</evidence>
<feature type="transmembrane region" description="Helical" evidence="15">
    <location>
        <begin position="909"/>
        <end position="930"/>
    </location>
</feature>
<comment type="similarity">
    <text evidence="11">Belongs to the chitin synthase family. Class IV subfamily.</text>
</comment>
<evidence type="ECO:0000256" key="1">
    <source>
        <dbReference type="ARBA" id="ARBA00004651"/>
    </source>
</evidence>
<dbReference type="FunFam" id="3.90.550.10:FF:000139">
    <property type="entry name" value="Chitin synthase 8"/>
    <property type="match status" value="1"/>
</dbReference>
<gene>
    <name evidence="17" type="ORF">B7P43_G14165</name>
</gene>
<evidence type="ECO:0000256" key="6">
    <source>
        <dbReference type="ARBA" id="ARBA00022692"/>
    </source>
</evidence>
<evidence type="ECO:0000256" key="9">
    <source>
        <dbReference type="ARBA" id="ARBA00023136"/>
    </source>
</evidence>
<keyword evidence="8 13" id="KW-0175">Coiled coil</keyword>
<feature type="transmembrane region" description="Helical" evidence="15">
    <location>
        <begin position="72"/>
        <end position="93"/>
    </location>
</feature>
<dbReference type="InterPro" id="IPR055120">
    <property type="entry name" value="Chs-1/2_IV_N"/>
</dbReference>
<keyword evidence="5" id="KW-0808">Transferase</keyword>
<feature type="transmembrane region" description="Helical" evidence="15">
    <location>
        <begin position="99"/>
        <end position="119"/>
    </location>
</feature>
<feature type="domain" description="Chitin synthase chs-1/2 N-terminal putative transporter" evidence="16">
    <location>
        <begin position="32"/>
        <end position="237"/>
    </location>
</feature>
<evidence type="ECO:0000256" key="11">
    <source>
        <dbReference type="ARBA" id="ARBA00046329"/>
    </source>
</evidence>
<dbReference type="EC" id="2.4.1.16" evidence="2"/>
<feature type="transmembrane region" description="Helical" evidence="15">
    <location>
        <begin position="314"/>
        <end position="334"/>
    </location>
</feature>
<feature type="non-terminal residue" evidence="17">
    <location>
        <position position="1"/>
    </location>
</feature>
<organism evidence="17 18">
    <name type="scientific">Cryptotermes secundus</name>
    <dbReference type="NCBI Taxonomy" id="105785"/>
    <lineage>
        <taxon>Eukaryota</taxon>
        <taxon>Metazoa</taxon>
        <taxon>Ecdysozoa</taxon>
        <taxon>Arthropoda</taxon>
        <taxon>Hexapoda</taxon>
        <taxon>Insecta</taxon>
        <taxon>Pterygota</taxon>
        <taxon>Neoptera</taxon>
        <taxon>Polyneoptera</taxon>
        <taxon>Dictyoptera</taxon>
        <taxon>Blattodea</taxon>
        <taxon>Blattoidea</taxon>
        <taxon>Termitoidae</taxon>
        <taxon>Kalotermitidae</taxon>
        <taxon>Cryptotermitinae</taxon>
        <taxon>Cryptotermes</taxon>
    </lineage>
</organism>
<dbReference type="Proteomes" id="UP000235965">
    <property type="component" value="Unassembled WGS sequence"/>
</dbReference>
<feature type="transmembrane region" description="Helical" evidence="15">
    <location>
        <begin position="131"/>
        <end position="148"/>
    </location>
</feature>
<evidence type="ECO:0000256" key="10">
    <source>
        <dbReference type="ARBA" id="ARBA00023180"/>
    </source>
</evidence>
<keyword evidence="3" id="KW-1003">Cell membrane</keyword>
<keyword evidence="7 15" id="KW-1133">Transmembrane helix</keyword>
<evidence type="ECO:0000313" key="18">
    <source>
        <dbReference type="Proteomes" id="UP000235965"/>
    </source>
</evidence>
<feature type="transmembrane region" description="Helical" evidence="15">
    <location>
        <begin position="1179"/>
        <end position="1198"/>
    </location>
</feature>
<feature type="region of interest" description="Disordered" evidence="14">
    <location>
        <begin position="1069"/>
        <end position="1118"/>
    </location>
</feature>
<dbReference type="GO" id="GO:0004100">
    <property type="term" value="F:chitin synthase activity"/>
    <property type="evidence" value="ECO:0007669"/>
    <property type="project" value="UniProtKB-EC"/>
</dbReference>
<evidence type="ECO:0000256" key="13">
    <source>
        <dbReference type="SAM" id="Coils"/>
    </source>
</evidence>
<keyword evidence="10" id="KW-0325">Glycoprotein</keyword>
<keyword evidence="9 15" id="KW-0472">Membrane</keyword>
<dbReference type="OrthoDB" id="370884at2759"/>
<dbReference type="GO" id="GO:0005886">
    <property type="term" value="C:plasma membrane"/>
    <property type="evidence" value="ECO:0007669"/>
    <property type="project" value="UniProtKB-SubCell"/>
</dbReference>
<dbReference type="CDD" id="cd04190">
    <property type="entry name" value="Chitin_synth_C"/>
    <property type="match status" value="1"/>
</dbReference>
<evidence type="ECO:0000256" key="5">
    <source>
        <dbReference type="ARBA" id="ARBA00022679"/>
    </source>
</evidence>
<sequence length="1473" mass="168526">TSQLRKDRIIPYCNRDIGREKQFITQLPEVERIAWVWCLLIAYLVPELGTLIRSLRICFFKSCTKPNAKEFFAVFFSETLHTVGIAILVFIILPDLDVVKGAMLTNCVCFVPGLLGMLTRSREESKRFIKVIVDLAALAAQATGFVVWPLLDSHEKPELWLIPLSVVLISCGWWENYVNIPKDSHTKHMRNMRKFMQRLRDTRYFTYIFISLWKILCFFCCLLLILFLKGESVPNFFLLFKDAFSARQIVVTEIKSTLTGATLPDISDVTPTGDTVDIDAWYNTAIYVLIIQIAAAYLCYIFGKFACKILIQGFSYAFPVNLTIPVAISLLIAACGLRNGDPCFFHNVIPDYLFFESPPVYFLNDFITRQQAWVWLLWLLSQTWITLHIWTPKAERLATTERLFVLPMYDSLLIDQSLGLNRRCDDEADVKTEELADIGNEHDDDYESISGHSTTNAAPKNLVKSSDHITRIYACATMWHETREEMMEMLKSILRMDEDQSARRVAQKYLRVVDPDYYEFETHIFFDDAFEISDENDDDSVVNRFVKLLVATIDEAASLVHETEIHVKPPKKYPTPYGGRLVWTLPGKTKMIAHLKDKSKIRHRKRWSQVMYMYYLLGHRLMELPIPVERKEVIAQNTYLLTLDGDIDFQPHAVHLLIDLMKKNQNLGAACGRIHPVGTGPMVWYQMFEYAIGHWLQKATEHMIGCVLCSPGCFSLFRGKALMDDSVMRKYTTASKEARHYVQYDQGEDRWLCTLLLQRGYRVEYSAASDAYTHCPEGFNEFYNQRRRWVPSTMANIMDLLTDYKRTIKINDNISMPYIAYQIMLMGGTILGPGTIFLMLVGAFVAAFHIDNWTSFEYNIVPILFFMIICFICKSEIQLLVAQILSTSYALIMMAVIVGTALQLGEDGIGSPSAIFLIALSGSFFIAACLHPQEFFCIVPGLIYLLSIPSMYLLLILYSLINLNVVSWGTREVAVKKTKKELEQEKKEAEEAKRKAKQKSLLGFLNGGGGGNDSDEGSIEFSLAGLIKVMLCTHPKSVDEKQQLLRIAESLDSLGRRLETIERVLDPHGQLTSRRRTASVNSRDHHLGSLAEDPAEEDQVHDTDSETVNSDPKQERDDMINPYWIEDRDLKKGEVDYISSAEAQFWKDLLEKYLHPIDENKEEKARVAKDLKELRDSSVFAFFMTNALFVLIVFLLQLSKDKLHIKWPFGIKTNITYVEETQEVLISKEYLQLEPIGLVFVFFFALILVIQFTAMMFHRFGTLSHILASTELNLYCGKKVEDTSQDALIDKNFVQIVKNLQRLRGIDGNNDDSGTDKVERRRTIQNLEKNRQKKRPIGTLDVAFKQRFFNMTSEGGVTGTPVLGRKLTLRKETIKALEVRRNSVMAERRKSQMKTLGAHNGLPIANNNNSRSHRSSTAGVFDRPPGGHVNKGYDSEEELDSRNSVRLQNIASRNSVSWQDPELGRRNSINQHL</sequence>
<keyword evidence="18" id="KW-1185">Reference proteome</keyword>
<evidence type="ECO:0000259" key="16">
    <source>
        <dbReference type="Pfam" id="PF23000"/>
    </source>
</evidence>
<dbReference type="GO" id="GO:0006031">
    <property type="term" value="P:chitin biosynthetic process"/>
    <property type="evidence" value="ECO:0007669"/>
    <property type="project" value="TreeGrafter"/>
</dbReference>
<comment type="subcellular location">
    <subcellularLocation>
        <location evidence="1">Cell membrane</location>
        <topology evidence="1">Multi-pass membrane protein</topology>
    </subcellularLocation>
</comment>
<reference evidence="17 18" key="1">
    <citation type="submission" date="2017-12" db="EMBL/GenBank/DDBJ databases">
        <title>Hemimetabolous genomes reveal molecular basis of termite eusociality.</title>
        <authorList>
            <person name="Harrison M.C."/>
            <person name="Jongepier E."/>
            <person name="Robertson H.M."/>
            <person name="Arning N."/>
            <person name="Bitard-Feildel T."/>
            <person name="Chao H."/>
            <person name="Childers C.P."/>
            <person name="Dinh H."/>
            <person name="Doddapaneni H."/>
            <person name="Dugan S."/>
            <person name="Gowin J."/>
            <person name="Greiner C."/>
            <person name="Han Y."/>
            <person name="Hu H."/>
            <person name="Hughes D.S.T."/>
            <person name="Huylmans A.-K."/>
            <person name="Kemena C."/>
            <person name="Kremer L.P.M."/>
            <person name="Lee S.L."/>
            <person name="Lopez-Ezquerra A."/>
            <person name="Mallet L."/>
            <person name="Monroy-Kuhn J.M."/>
            <person name="Moser A."/>
            <person name="Murali S.C."/>
            <person name="Muzny D.M."/>
            <person name="Otani S."/>
            <person name="Piulachs M.-D."/>
            <person name="Poelchau M."/>
            <person name="Qu J."/>
            <person name="Schaub F."/>
            <person name="Wada-Katsumata A."/>
            <person name="Worley K.C."/>
            <person name="Xie Q."/>
            <person name="Ylla G."/>
            <person name="Poulsen M."/>
            <person name="Gibbs R.A."/>
            <person name="Schal C."/>
            <person name="Richards S."/>
            <person name="Belles X."/>
            <person name="Korb J."/>
            <person name="Bornberg-Bauer E."/>
        </authorList>
    </citation>
    <scope>NUCLEOTIDE SEQUENCE [LARGE SCALE GENOMIC DNA]</scope>
    <source>
        <tissue evidence="17">Whole body</tissue>
    </source>
</reference>
<comment type="catalytic activity">
    <reaction evidence="12">
        <text>[(1-&gt;4)-N-acetyl-beta-D-glucosaminyl](n) + UDP-N-acetyl-alpha-D-glucosamine = [(1-&gt;4)-N-acetyl-beta-D-glucosaminyl](n+1) + UDP + H(+)</text>
        <dbReference type="Rhea" id="RHEA:16637"/>
        <dbReference type="Rhea" id="RHEA-COMP:9593"/>
        <dbReference type="Rhea" id="RHEA-COMP:9595"/>
        <dbReference type="ChEBI" id="CHEBI:15378"/>
        <dbReference type="ChEBI" id="CHEBI:17029"/>
        <dbReference type="ChEBI" id="CHEBI:57705"/>
        <dbReference type="ChEBI" id="CHEBI:58223"/>
        <dbReference type="EC" id="2.4.1.16"/>
    </reaction>
</comment>
<feature type="transmembrane region" description="Helical" evidence="15">
    <location>
        <begin position="856"/>
        <end position="873"/>
    </location>
</feature>
<feature type="transmembrane region" description="Helical" evidence="15">
    <location>
        <begin position="942"/>
        <end position="961"/>
    </location>
</feature>
<dbReference type="Pfam" id="PF03142">
    <property type="entry name" value="Chitin_synth_2"/>
    <property type="match status" value="1"/>
</dbReference>
<dbReference type="SUPFAM" id="SSF53448">
    <property type="entry name" value="Nucleotide-diphospho-sugar transferases"/>
    <property type="match status" value="1"/>
</dbReference>
<feature type="transmembrane region" description="Helical" evidence="15">
    <location>
        <begin position="160"/>
        <end position="180"/>
    </location>
</feature>
<dbReference type="InterPro" id="IPR004835">
    <property type="entry name" value="Chitin_synth"/>
</dbReference>
<dbReference type="PANTHER" id="PTHR22914:SF42">
    <property type="entry name" value="CHITIN SYNTHASE"/>
    <property type="match status" value="1"/>
</dbReference>
<feature type="transmembrane region" description="Helical" evidence="15">
    <location>
        <begin position="372"/>
        <end position="390"/>
    </location>
</feature>
<feature type="transmembrane region" description="Helical" evidence="15">
    <location>
        <begin position="204"/>
        <end position="228"/>
    </location>
</feature>
<feature type="transmembrane region" description="Helical" evidence="15">
    <location>
        <begin position="1236"/>
        <end position="1257"/>
    </location>
</feature>
<evidence type="ECO:0000256" key="3">
    <source>
        <dbReference type="ARBA" id="ARBA00022475"/>
    </source>
</evidence>
<evidence type="ECO:0000256" key="15">
    <source>
        <dbReference type="SAM" id="Phobius"/>
    </source>
</evidence>
<keyword evidence="4" id="KW-0328">Glycosyltransferase</keyword>
<feature type="transmembrane region" description="Helical" evidence="15">
    <location>
        <begin position="280"/>
        <end position="302"/>
    </location>
</feature>
<feature type="coiled-coil region" evidence="13">
    <location>
        <begin position="972"/>
        <end position="1002"/>
    </location>
</feature>
<dbReference type="PANTHER" id="PTHR22914">
    <property type="entry name" value="CHITIN SYNTHASE"/>
    <property type="match status" value="1"/>
</dbReference>
<feature type="region of interest" description="Disordered" evidence="14">
    <location>
        <begin position="1385"/>
        <end position="1445"/>
    </location>
</feature>
<accession>A0A2J7RBH6</accession>
<dbReference type="Pfam" id="PF23000">
    <property type="entry name" value="ChitinSynthase_IV_N"/>
    <property type="match status" value="1"/>
</dbReference>
<feature type="transmembrane region" description="Helical" evidence="15">
    <location>
        <begin position="880"/>
        <end position="903"/>
    </location>
</feature>
<evidence type="ECO:0000256" key="14">
    <source>
        <dbReference type="SAM" id="MobiDB-lite"/>
    </source>
</evidence>
<comment type="caution">
    <text evidence="17">The sequence shown here is derived from an EMBL/GenBank/DDBJ whole genome shotgun (WGS) entry which is preliminary data.</text>
</comment>
<evidence type="ECO:0000256" key="12">
    <source>
        <dbReference type="ARBA" id="ARBA00048014"/>
    </source>
</evidence>
<evidence type="ECO:0000256" key="2">
    <source>
        <dbReference type="ARBA" id="ARBA00012543"/>
    </source>
</evidence>
<proteinExistence type="inferred from homology"/>
<dbReference type="InterPro" id="IPR029044">
    <property type="entry name" value="Nucleotide-diphossugar_trans"/>
</dbReference>
<feature type="transmembrane region" description="Helical" evidence="15">
    <location>
        <begin position="823"/>
        <end position="850"/>
    </location>
</feature>
<evidence type="ECO:0000256" key="7">
    <source>
        <dbReference type="ARBA" id="ARBA00022989"/>
    </source>
</evidence>
<keyword evidence="6 15" id="KW-0812">Transmembrane</keyword>
<dbReference type="EMBL" id="NEVH01005899">
    <property type="protein sequence ID" value="PNF38194.1"/>
    <property type="molecule type" value="Genomic_DNA"/>
</dbReference>
<protein>
    <recommendedName>
        <fullName evidence="2">chitin synthase</fullName>
        <ecNumber evidence="2">2.4.1.16</ecNumber>
    </recommendedName>
</protein>
<name>A0A2J7RBH6_9NEOP</name>
<evidence type="ECO:0000256" key="8">
    <source>
        <dbReference type="ARBA" id="ARBA00023054"/>
    </source>
</evidence>